<keyword evidence="3" id="KW-1185">Reference proteome</keyword>
<reference evidence="3" key="1">
    <citation type="journal article" date="2019" name="Int. J. Syst. Evol. Microbiol.">
        <title>The Global Catalogue of Microorganisms (GCM) 10K type strain sequencing project: providing services to taxonomists for standard genome sequencing and annotation.</title>
        <authorList>
            <consortium name="The Broad Institute Genomics Platform"/>
            <consortium name="The Broad Institute Genome Sequencing Center for Infectious Disease"/>
            <person name="Wu L."/>
            <person name="Ma J."/>
        </authorList>
    </citation>
    <scope>NUCLEOTIDE SEQUENCE [LARGE SCALE GENOMIC DNA]</scope>
    <source>
        <strain evidence="3">CGMCC 1.15067</strain>
    </source>
</reference>
<organism evidence="2 3">
    <name type="scientific">Paenibacillus nicotianae</name>
    <dbReference type="NCBI Taxonomy" id="1526551"/>
    <lineage>
        <taxon>Bacteria</taxon>
        <taxon>Bacillati</taxon>
        <taxon>Bacillota</taxon>
        <taxon>Bacilli</taxon>
        <taxon>Bacillales</taxon>
        <taxon>Paenibacillaceae</taxon>
        <taxon>Paenibacillus</taxon>
    </lineage>
</organism>
<protein>
    <submittedName>
        <fullName evidence="2">Helix-turn-helix domain-containing protein</fullName>
    </submittedName>
</protein>
<proteinExistence type="predicted"/>
<dbReference type="Gene3D" id="1.10.260.40">
    <property type="entry name" value="lambda repressor-like DNA-binding domains"/>
    <property type="match status" value="1"/>
</dbReference>
<name>A0ABW4UQ87_9BACL</name>
<dbReference type="SUPFAM" id="SSF47413">
    <property type="entry name" value="lambda repressor-like DNA-binding domains"/>
    <property type="match status" value="1"/>
</dbReference>
<evidence type="ECO:0000313" key="2">
    <source>
        <dbReference type="EMBL" id="MFD1989702.1"/>
    </source>
</evidence>
<dbReference type="Pfam" id="PF13443">
    <property type="entry name" value="HTH_26"/>
    <property type="match status" value="1"/>
</dbReference>
<evidence type="ECO:0000259" key="1">
    <source>
        <dbReference type="PROSITE" id="PS50943"/>
    </source>
</evidence>
<accession>A0ABW4UQ87</accession>
<dbReference type="SMART" id="SM00530">
    <property type="entry name" value="HTH_XRE"/>
    <property type="match status" value="1"/>
</dbReference>
<dbReference type="EMBL" id="JBHUGF010000010">
    <property type="protein sequence ID" value="MFD1989702.1"/>
    <property type="molecule type" value="Genomic_DNA"/>
</dbReference>
<sequence length="74" mass="8431">MKLNILLKKLLKEKGMTQLELSHLSSVPQSKISMLCNNNYQELNIANLEKIATALNIKTISELMEFSKDDHLES</sequence>
<dbReference type="PROSITE" id="PS50943">
    <property type="entry name" value="HTH_CROC1"/>
    <property type="match status" value="1"/>
</dbReference>
<gene>
    <name evidence="2" type="ORF">ACFSGI_07025</name>
</gene>
<dbReference type="Proteomes" id="UP001597403">
    <property type="component" value="Unassembled WGS sequence"/>
</dbReference>
<dbReference type="InterPro" id="IPR001387">
    <property type="entry name" value="Cro/C1-type_HTH"/>
</dbReference>
<comment type="caution">
    <text evidence="2">The sequence shown here is derived from an EMBL/GenBank/DDBJ whole genome shotgun (WGS) entry which is preliminary data.</text>
</comment>
<evidence type="ECO:0000313" key="3">
    <source>
        <dbReference type="Proteomes" id="UP001597403"/>
    </source>
</evidence>
<feature type="domain" description="HTH cro/C1-type" evidence="1">
    <location>
        <begin position="7"/>
        <end position="63"/>
    </location>
</feature>
<dbReference type="InterPro" id="IPR010982">
    <property type="entry name" value="Lambda_DNA-bd_dom_sf"/>
</dbReference>
<dbReference type="RefSeq" id="WP_204823440.1">
    <property type="nucleotide sequence ID" value="NZ_JBHUGF010000010.1"/>
</dbReference>
<dbReference type="CDD" id="cd00093">
    <property type="entry name" value="HTH_XRE"/>
    <property type="match status" value="1"/>
</dbReference>